<dbReference type="Proteomes" id="UP001301958">
    <property type="component" value="Unassembled WGS sequence"/>
</dbReference>
<keyword evidence="2" id="KW-0812">Transmembrane</keyword>
<name>A0AAN7BT81_9PEZI</name>
<feature type="compositionally biased region" description="Pro residues" evidence="1">
    <location>
        <begin position="54"/>
        <end position="70"/>
    </location>
</feature>
<reference evidence="5" key="1">
    <citation type="journal article" date="2023" name="Mol. Phylogenet. Evol.">
        <title>Genome-scale phylogeny and comparative genomics of the fungal order Sordariales.</title>
        <authorList>
            <person name="Hensen N."/>
            <person name="Bonometti L."/>
            <person name="Westerberg I."/>
            <person name="Brannstrom I.O."/>
            <person name="Guillou S."/>
            <person name="Cros-Aarteil S."/>
            <person name="Calhoun S."/>
            <person name="Haridas S."/>
            <person name="Kuo A."/>
            <person name="Mondo S."/>
            <person name="Pangilinan J."/>
            <person name="Riley R."/>
            <person name="LaButti K."/>
            <person name="Andreopoulos B."/>
            <person name="Lipzen A."/>
            <person name="Chen C."/>
            <person name="Yan M."/>
            <person name="Daum C."/>
            <person name="Ng V."/>
            <person name="Clum A."/>
            <person name="Steindorff A."/>
            <person name="Ohm R.A."/>
            <person name="Martin F."/>
            <person name="Silar P."/>
            <person name="Natvig D.O."/>
            <person name="Lalanne C."/>
            <person name="Gautier V."/>
            <person name="Ament-Velasquez S.L."/>
            <person name="Kruys A."/>
            <person name="Hutchinson M.I."/>
            <person name="Powell A.J."/>
            <person name="Barry K."/>
            <person name="Miller A.N."/>
            <person name="Grigoriev I.V."/>
            <person name="Debuchy R."/>
            <person name="Gladieux P."/>
            <person name="Hiltunen Thoren M."/>
            <person name="Johannesson H."/>
        </authorList>
    </citation>
    <scope>NUCLEOTIDE SEQUENCE</scope>
    <source>
        <strain evidence="5">CBS 990.96</strain>
    </source>
</reference>
<evidence type="ECO:0000313" key="6">
    <source>
        <dbReference type="Proteomes" id="UP001301958"/>
    </source>
</evidence>
<organism evidence="5 6">
    <name type="scientific">Podospora fimiseda</name>
    <dbReference type="NCBI Taxonomy" id="252190"/>
    <lineage>
        <taxon>Eukaryota</taxon>
        <taxon>Fungi</taxon>
        <taxon>Dikarya</taxon>
        <taxon>Ascomycota</taxon>
        <taxon>Pezizomycotina</taxon>
        <taxon>Sordariomycetes</taxon>
        <taxon>Sordariomycetidae</taxon>
        <taxon>Sordariales</taxon>
        <taxon>Podosporaceae</taxon>
        <taxon>Podospora</taxon>
    </lineage>
</organism>
<feature type="chain" id="PRO_5043041224" description="Mid2 domain-containing protein" evidence="3">
    <location>
        <begin position="23"/>
        <end position="266"/>
    </location>
</feature>
<sequence length="266" mass="27308">MHIKRALQLLVLGLSAASVAEATIVNPRLVRHGKAIQRRQETDDGDTGAGNNSPPAPTPSPPATPSPSPPAEESSTSPSKTTSTSTTSTTSSSTRGGESPPATPGPSSASSRTQGNEPSQTTPAPEDTPTPTPKVETITSVLTVTNEDGSKSTYTSAILTTSTPGLANSDKKNNNGEGLSTQSRNTIIGVVVGVGGAIILGGLAFVAFRIWGRKKQQEENDGLMDYTSTGTAEKTDVSGSQSGRTPFQSTLESYHAPGQVNTASNF</sequence>
<feature type="region of interest" description="Disordered" evidence="1">
    <location>
        <begin position="33"/>
        <end position="135"/>
    </location>
</feature>
<keyword evidence="6" id="KW-1185">Reference proteome</keyword>
<feature type="region of interest" description="Disordered" evidence="1">
    <location>
        <begin position="161"/>
        <end position="181"/>
    </location>
</feature>
<feature type="domain" description="Mid2" evidence="4">
    <location>
        <begin position="137"/>
        <end position="203"/>
    </location>
</feature>
<dbReference type="AlphaFoldDB" id="A0AAN7BT81"/>
<dbReference type="EMBL" id="MU865312">
    <property type="protein sequence ID" value="KAK4229046.1"/>
    <property type="molecule type" value="Genomic_DNA"/>
</dbReference>
<evidence type="ECO:0000259" key="4">
    <source>
        <dbReference type="Pfam" id="PF04478"/>
    </source>
</evidence>
<feature type="transmembrane region" description="Helical" evidence="2">
    <location>
        <begin position="187"/>
        <end position="208"/>
    </location>
</feature>
<protein>
    <recommendedName>
        <fullName evidence="4">Mid2 domain-containing protein</fullName>
    </recommendedName>
</protein>
<keyword evidence="2" id="KW-0472">Membrane</keyword>
<evidence type="ECO:0000256" key="2">
    <source>
        <dbReference type="SAM" id="Phobius"/>
    </source>
</evidence>
<evidence type="ECO:0000256" key="1">
    <source>
        <dbReference type="SAM" id="MobiDB-lite"/>
    </source>
</evidence>
<dbReference type="Pfam" id="PF04478">
    <property type="entry name" value="Mid2"/>
    <property type="match status" value="1"/>
</dbReference>
<feature type="compositionally biased region" description="Low complexity" evidence="1">
    <location>
        <begin position="71"/>
        <end position="94"/>
    </location>
</feature>
<feature type="region of interest" description="Disordered" evidence="1">
    <location>
        <begin position="217"/>
        <end position="266"/>
    </location>
</feature>
<feature type="compositionally biased region" description="Polar residues" evidence="1">
    <location>
        <begin position="226"/>
        <end position="252"/>
    </location>
</feature>
<keyword evidence="3" id="KW-0732">Signal</keyword>
<accession>A0AAN7BT81</accession>
<keyword evidence="2" id="KW-1133">Transmembrane helix</keyword>
<feature type="signal peptide" evidence="3">
    <location>
        <begin position="1"/>
        <end position="22"/>
    </location>
</feature>
<proteinExistence type="predicted"/>
<evidence type="ECO:0000313" key="5">
    <source>
        <dbReference type="EMBL" id="KAK4229046.1"/>
    </source>
</evidence>
<gene>
    <name evidence="5" type="ORF">QBC38DRAFT_128529</name>
</gene>
<evidence type="ECO:0000256" key="3">
    <source>
        <dbReference type="SAM" id="SignalP"/>
    </source>
</evidence>
<comment type="caution">
    <text evidence="5">The sequence shown here is derived from an EMBL/GenBank/DDBJ whole genome shotgun (WGS) entry which is preliminary data.</text>
</comment>
<reference evidence="5" key="2">
    <citation type="submission" date="2023-05" db="EMBL/GenBank/DDBJ databases">
        <authorList>
            <consortium name="Lawrence Berkeley National Laboratory"/>
            <person name="Steindorff A."/>
            <person name="Hensen N."/>
            <person name="Bonometti L."/>
            <person name="Westerberg I."/>
            <person name="Brannstrom I.O."/>
            <person name="Guillou S."/>
            <person name="Cros-Aarteil S."/>
            <person name="Calhoun S."/>
            <person name="Haridas S."/>
            <person name="Kuo A."/>
            <person name="Mondo S."/>
            <person name="Pangilinan J."/>
            <person name="Riley R."/>
            <person name="Labutti K."/>
            <person name="Andreopoulos B."/>
            <person name="Lipzen A."/>
            <person name="Chen C."/>
            <person name="Yanf M."/>
            <person name="Daum C."/>
            <person name="Ng V."/>
            <person name="Clum A."/>
            <person name="Ohm R."/>
            <person name="Martin F."/>
            <person name="Silar P."/>
            <person name="Natvig D."/>
            <person name="Lalanne C."/>
            <person name="Gautier V."/>
            <person name="Ament-Velasquez S.L."/>
            <person name="Kruys A."/>
            <person name="Hutchinson M.I."/>
            <person name="Powell A.J."/>
            <person name="Barry K."/>
            <person name="Miller A.N."/>
            <person name="Grigoriev I.V."/>
            <person name="Debuchy R."/>
            <person name="Gladieux P."/>
            <person name="Thoren M.H."/>
            <person name="Johannesson H."/>
        </authorList>
    </citation>
    <scope>NUCLEOTIDE SEQUENCE</scope>
    <source>
        <strain evidence="5">CBS 990.96</strain>
    </source>
</reference>
<dbReference type="InterPro" id="IPR007567">
    <property type="entry name" value="Mid2_dom"/>
</dbReference>